<organism evidence="2 3">
    <name type="scientific">Tulasnella calospora MUT 4182</name>
    <dbReference type="NCBI Taxonomy" id="1051891"/>
    <lineage>
        <taxon>Eukaryota</taxon>
        <taxon>Fungi</taxon>
        <taxon>Dikarya</taxon>
        <taxon>Basidiomycota</taxon>
        <taxon>Agaricomycotina</taxon>
        <taxon>Agaricomycetes</taxon>
        <taxon>Cantharellales</taxon>
        <taxon>Tulasnellaceae</taxon>
        <taxon>Tulasnella</taxon>
    </lineage>
</organism>
<dbReference type="Pfam" id="PF00069">
    <property type="entry name" value="Pkinase"/>
    <property type="match status" value="1"/>
</dbReference>
<feature type="non-terminal residue" evidence="2">
    <location>
        <position position="148"/>
    </location>
</feature>
<dbReference type="PROSITE" id="PS00108">
    <property type="entry name" value="PROTEIN_KINASE_ST"/>
    <property type="match status" value="1"/>
</dbReference>
<evidence type="ECO:0000259" key="1">
    <source>
        <dbReference type="PROSITE" id="PS50011"/>
    </source>
</evidence>
<dbReference type="STRING" id="1051891.A0A0C3LHZ8"/>
<name>A0A0C3LHZ8_9AGAM</name>
<accession>A0A0C3LHZ8</accession>
<keyword evidence="3" id="KW-1185">Reference proteome</keyword>
<dbReference type="Gene3D" id="1.10.510.10">
    <property type="entry name" value="Transferase(Phosphotransferase) domain 1"/>
    <property type="match status" value="1"/>
</dbReference>
<dbReference type="PANTHER" id="PTHR44329">
    <property type="entry name" value="SERINE/THREONINE-PROTEIN KINASE TNNI3K-RELATED"/>
    <property type="match status" value="1"/>
</dbReference>
<protein>
    <recommendedName>
        <fullName evidence="1">Protein kinase domain-containing protein</fullName>
    </recommendedName>
</protein>
<dbReference type="InterPro" id="IPR051681">
    <property type="entry name" value="Ser/Thr_Kinases-Pseudokinases"/>
</dbReference>
<gene>
    <name evidence="2" type="ORF">M407DRAFT_51459</name>
</gene>
<dbReference type="Proteomes" id="UP000054248">
    <property type="component" value="Unassembled WGS sequence"/>
</dbReference>
<dbReference type="SMART" id="SM00220">
    <property type="entry name" value="S_TKc"/>
    <property type="match status" value="1"/>
</dbReference>
<reference evidence="2 3" key="1">
    <citation type="submission" date="2014-04" db="EMBL/GenBank/DDBJ databases">
        <authorList>
            <consortium name="DOE Joint Genome Institute"/>
            <person name="Kuo A."/>
            <person name="Girlanda M."/>
            <person name="Perotto S."/>
            <person name="Kohler A."/>
            <person name="Nagy L.G."/>
            <person name="Floudas D."/>
            <person name="Copeland A."/>
            <person name="Barry K.W."/>
            <person name="Cichocki N."/>
            <person name="Veneault-Fourrey C."/>
            <person name="LaButti K."/>
            <person name="Lindquist E.A."/>
            <person name="Lipzen A."/>
            <person name="Lundell T."/>
            <person name="Morin E."/>
            <person name="Murat C."/>
            <person name="Sun H."/>
            <person name="Tunlid A."/>
            <person name="Henrissat B."/>
            <person name="Grigoriev I.V."/>
            <person name="Hibbett D.S."/>
            <person name="Martin F."/>
            <person name="Nordberg H.P."/>
            <person name="Cantor M.N."/>
            <person name="Hua S.X."/>
        </authorList>
    </citation>
    <scope>NUCLEOTIDE SEQUENCE [LARGE SCALE GENOMIC DNA]</scope>
    <source>
        <strain evidence="2 3">MUT 4182</strain>
    </source>
</reference>
<feature type="domain" description="Protein kinase" evidence="1">
    <location>
        <begin position="1"/>
        <end position="148"/>
    </location>
</feature>
<dbReference type="SUPFAM" id="SSF56112">
    <property type="entry name" value="Protein kinase-like (PK-like)"/>
    <property type="match status" value="1"/>
</dbReference>
<dbReference type="HOGENOM" id="CLU_000288_7_18_1"/>
<dbReference type="OrthoDB" id="346907at2759"/>
<dbReference type="AlphaFoldDB" id="A0A0C3LHZ8"/>
<sequence length="148" mass="16186">RIWSGLNHPNVVPLRGYALQDDGTPMIISPWFEHGDVHSYLEDYPDADRKKIVRQVAEGLVYLHSQDPPVVHGDLKGGNVLIDKEGDAALCDFGLSTLLMVNPATMTMSTVAVGTVRWCAPELLTSNVPEKTPASDVWAFAALSLEVF</sequence>
<evidence type="ECO:0000313" key="3">
    <source>
        <dbReference type="Proteomes" id="UP000054248"/>
    </source>
</evidence>
<dbReference type="InterPro" id="IPR011009">
    <property type="entry name" value="Kinase-like_dom_sf"/>
</dbReference>
<dbReference type="GO" id="GO:0005524">
    <property type="term" value="F:ATP binding"/>
    <property type="evidence" value="ECO:0007669"/>
    <property type="project" value="InterPro"/>
</dbReference>
<dbReference type="InterPro" id="IPR008271">
    <property type="entry name" value="Ser/Thr_kinase_AS"/>
</dbReference>
<proteinExistence type="predicted"/>
<dbReference type="EMBL" id="KN823151">
    <property type="protein sequence ID" value="KIO21062.1"/>
    <property type="molecule type" value="Genomic_DNA"/>
</dbReference>
<feature type="non-terminal residue" evidence="2">
    <location>
        <position position="1"/>
    </location>
</feature>
<dbReference type="PROSITE" id="PS50011">
    <property type="entry name" value="PROTEIN_KINASE_DOM"/>
    <property type="match status" value="1"/>
</dbReference>
<dbReference type="InterPro" id="IPR000719">
    <property type="entry name" value="Prot_kinase_dom"/>
</dbReference>
<dbReference type="GO" id="GO:0004674">
    <property type="term" value="F:protein serine/threonine kinase activity"/>
    <property type="evidence" value="ECO:0007669"/>
    <property type="project" value="TreeGrafter"/>
</dbReference>
<reference evidence="3" key="2">
    <citation type="submission" date="2015-01" db="EMBL/GenBank/DDBJ databases">
        <title>Evolutionary Origins and Diversification of the Mycorrhizal Mutualists.</title>
        <authorList>
            <consortium name="DOE Joint Genome Institute"/>
            <consortium name="Mycorrhizal Genomics Consortium"/>
            <person name="Kohler A."/>
            <person name="Kuo A."/>
            <person name="Nagy L.G."/>
            <person name="Floudas D."/>
            <person name="Copeland A."/>
            <person name="Barry K.W."/>
            <person name="Cichocki N."/>
            <person name="Veneault-Fourrey C."/>
            <person name="LaButti K."/>
            <person name="Lindquist E.A."/>
            <person name="Lipzen A."/>
            <person name="Lundell T."/>
            <person name="Morin E."/>
            <person name="Murat C."/>
            <person name="Riley R."/>
            <person name="Ohm R."/>
            <person name="Sun H."/>
            <person name="Tunlid A."/>
            <person name="Henrissat B."/>
            <person name="Grigoriev I.V."/>
            <person name="Hibbett D.S."/>
            <person name="Martin F."/>
        </authorList>
    </citation>
    <scope>NUCLEOTIDE SEQUENCE [LARGE SCALE GENOMIC DNA]</scope>
    <source>
        <strain evidence="3">MUT 4182</strain>
    </source>
</reference>
<dbReference type="PANTHER" id="PTHR44329:SF214">
    <property type="entry name" value="PROTEIN KINASE DOMAIN-CONTAINING PROTEIN"/>
    <property type="match status" value="1"/>
</dbReference>
<evidence type="ECO:0000313" key="2">
    <source>
        <dbReference type="EMBL" id="KIO21062.1"/>
    </source>
</evidence>